<gene>
    <name evidence="1" type="ORF">GFSPODELE1_LOCUS1702</name>
</gene>
<name>A0ABP1CTW8_9APHY</name>
<proteinExistence type="predicted"/>
<protein>
    <submittedName>
        <fullName evidence="1">Uncharacterized protein</fullName>
    </submittedName>
</protein>
<keyword evidence="2" id="KW-1185">Reference proteome</keyword>
<accession>A0ABP1CTW8</accession>
<dbReference type="Proteomes" id="UP001497453">
    <property type="component" value="Chromosome 10"/>
</dbReference>
<evidence type="ECO:0000313" key="2">
    <source>
        <dbReference type="Proteomes" id="UP001497453"/>
    </source>
</evidence>
<reference evidence="2" key="1">
    <citation type="submission" date="2024-04" db="EMBL/GenBank/DDBJ databases">
        <authorList>
            <person name="Shaw F."/>
            <person name="Minotto A."/>
        </authorList>
    </citation>
    <scope>NUCLEOTIDE SEQUENCE [LARGE SCALE GENOMIC DNA]</scope>
</reference>
<dbReference type="EMBL" id="OZ037953">
    <property type="protein sequence ID" value="CAL1697527.1"/>
    <property type="molecule type" value="Genomic_DNA"/>
</dbReference>
<organism evidence="1 2">
    <name type="scientific">Somion occarium</name>
    <dbReference type="NCBI Taxonomy" id="3059160"/>
    <lineage>
        <taxon>Eukaryota</taxon>
        <taxon>Fungi</taxon>
        <taxon>Dikarya</taxon>
        <taxon>Basidiomycota</taxon>
        <taxon>Agaricomycotina</taxon>
        <taxon>Agaricomycetes</taxon>
        <taxon>Polyporales</taxon>
        <taxon>Cerrenaceae</taxon>
        <taxon>Somion</taxon>
    </lineage>
</organism>
<evidence type="ECO:0000313" key="1">
    <source>
        <dbReference type="EMBL" id="CAL1697527.1"/>
    </source>
</evidence>
<sequence length="108" mass="11755">MLAITFGSYSAVALLSLGIDRVSQNWGPTLDATTPVAGAETVDSALALRHQIWKRSGLGCVFETMNSVSLPFDTYRVPQLIIWTQSQSFGQILIARSGRDVMSNQHAD</sequence>